<evidence type="ECO:0000256" key="1">
    <source>
        <dbReference type="SAM" id="Phobius"/>
    </source>
</evidence>
<feature type="transmembrane region" description="Helical" evidence="1">
    <location>
        <begin position="80"/>
        <end position="105"/>
    </location>
</feature>
<feature type="transmembrane region" description="Helical" evidence="1">
    <location>
        <begin position="28"/>
        <end position="50"/>
    </location>
</feature>
<keyword evidence="3" id="KW-1185">Reference proteome</keyword>
<keyword evidence="1" id="KW-0472">Membrane</keyword>
<keyword evidence="1" id="KW-0812">Transmembrane</keyword>
<dbReference type="Proteomes" id="UP000774326">
    <property type="component" value="Unassembled WGS sequence"/>
</dbReference>
<dbReference type="AlphaFoldDB" id="A0A9P8TEU8"/>
<reference evidence="2" key="1">
    <citation type="journal article" date="2021" name="Open Biol.">
        <title>Shared evolutionary footprints suggest mitochondrial oxidative damage underlies multiple complex I losses in fungi.</title>
        <authorList>
            <person name="Schikora-Tamarit M.A."/>
            <person name="Marcet-Houben M."/>
            <person name="Nosek J."/>
            <person name="Gabaldon T."/>
        </authorList>
    </citation>
    <scope>NUCLEOTIDE SEQUENCE</scope>
    <source>
        <strain evidence="2">CBS2887</strain>
    </source>
</reference>
<evidence type="ECO:0008006" key="4">
    <source>
        <dbReference type="Google" id="ProtNLM"/>
    </source>
</evidence>
<proteinExistence type="predicted"/>
<reference evidence="2" key="2">
    <citation type="submission" date="2021-01" db="EMBL/GenBank/DDBJ databases">
        <authorList>
            <person name="Schikora-Tamarit M.A."/>
        </authorList>
    </citation>
    <scope>NUCLEOTIDE SEQUENCE</scope>
    <source>
        <strain evidence="2">CBS2887</strain>
    </source>
</reference>
<dbReference type="EMBL" id="JAEUBG010005348">
    <property type="protein sequence ID" value="KAH3675786.1"/>
    <property type="molecule type" value="Genomic_DNA"/>
</dbReference>
<name>A0A9P8TEU8_WICPI</name>
<evidence type="ECO:0000313" key="3">
    <source>
        <dbReference type="Proteomes" id="UP000774326"/>
    </source>
</evidence>
<accession>A0A9P8TEU8</accession>
<protein>
    <recommendedName>
        <fullName evidence="4">Transmembrane protein</fullName>
    </recommendedName>
</protein>
<organism evidence="2 3">
    <name type="scientific">Wickerhamomyces pijperi</name>
    <name type="common">Yeast</name>
    <name type="synonym">Pichia pijperi</name>
    <dbReference type="NCBI Taxonomy" id="599730"/>
    <lineage>
        <taxon>Eukaryota</taxon>
        <taxon>Fungi</taxon>
        <taxon>Dikarya</taxon>
        <taxon>Ascomycota</taxon>
        <taxon>Saccharomycotina</taxon>
        <taxon>Saccharomycetes</taxon>
        <taxon>Phaffomycetales</taxon>
        <taxon>Wickerhamomycetaceae</taxon>
        <taxon>Wickerhamomyces</taxon>
    </lineage>
</organism>
<comment type="caution">
    <text evidence="2">The sequence shown here is derived from an EMBL/GenBank/DDBJ whole genome shotgun (WGS) entry which is preliminary data.</text>
</comment>
<gene>
    <name evidence="2" type="ORF">WICPIJ_009239</name>
</gene>
<sequence length="152" mass="17010">MYSVLGTDCWSLTVLVPSLVDLWRVVRIVVSHLVEVLLVLSLLLLLMLFVDNVLDGISEPTHTRFVVLIAIRSKSDEVGVWIEVSVVVVVVMTTTAISDIVLVFLGKNKQMWDVPCENNRLGRFGAWHGVVELEELGSGDVWVAIVVRNRSW</sequence>
<evidence type="ECO:0000313" key="2">
    <source>
        <dbReference type="EMBL" id="KAH3675786.1"/>
    </source>
</evidence>
<keyword evidence="1" id="KW-1133">Transmembrane helix</keyword>